<evidence type="ECO:0000256" key="2">
    <source>
        <dbReference type="ARBA" id="ARBA00022833"/>
    </source>
</evidence>
<dbReference type="InterPro" id="IPR000397">
    <property type="entry name" value="Heat_shock_Hsp33"/>
</dbReference>
<dbReference type="GO" id="GO:0044183">
    <property type="term" value="F:protein folding chaperone"/>
    <property type="evidence" value="ECO:0007669"/>
    <property type="project" value="TreeGrafter"/>
</dbReference>
<dbReference type="PANTHER" id="PTHR30111:SF1">
    <property type="entry name" value="33 KDA CHAPERONIN"/>
    <property type="match status" value="1"/>
</dbReference>
<keyword evidence="2" id="KW-0862">Zinc</keyword>
<gene>
    <name evidence="7" type="ORF">FRACYDRAFT_193642</name>
</gene>
<keyword evidence="4" id="KW-0143">Chaperone</keyword>
<feature type="region of interest" description="Disordered" evidence="6">
    <location>
        <begin position="359"/>
        <end position="380"/>
    </location>
</feature>
<protein>
    <submittedName>
        <fullName evidence="7">Hsp33 domain-containing protein</fullName>
    </submittedName>
</protein>
<dbReference type="InParanoid" id="A0A1E7EWZ2"/>
<evidence type="ECO:0000256" key="4">
    <source>
        <dbReference type="ARBA" id="ARBA00023186"/>
    </source>
</evidence>
<dbReference type="InterPro" id="IPR016154">
    <property type="entry name" value="Heat_shock_Hsp33_C"/>
</dbReference>
<keyword evidence="8" id="KW-1185">Reference proteome</keyword>
<dbReference type="Proteomes" id="UP000095751">
    <property type="component" value="Unassembled WGS sequence"/>
</dbReference>
<dbReference type="Gene3D" id="3.90.1280.10">
    <property type="entry name" value="HSP33 redox switch-like"/>
    <property type="match status" value="1"/>
</dbReference>
<accession>A0A1E7EWZ2</accession>
<proteinExistence type="predicted"/>
<dbReference type="SUPFAM" id="SSF118352">
    <property type="entry name" value="HSP33 redox switch-like"/>
    <property type="match status" value="1"/>
</dbReference>
<evidence type="ECO:0000256" key="3">
    <source>
        <dbReference type="ARBA" id="ARBA00023157"/>
    </source>
</evidence>
<dbReference type="GO" id="GO:0042026">
    <property type="term" value="P:protein refolding"/>
    <property type="evidence" value="ECO:0007669"/>
    <property type="project" value="TreeGrafter"/>
</dbReference>
<keyword evidence="3" id="KW-1015">Disulfide bond</keyword>
<organism evidence="7 8">
    <name type="scientific">Fragilariopsis cylindrus CCMP1102</name>
    <dbReference type="NCBI Taxonomy" id="635003"/>
    <lineage>
        <taxon>Eukaryota</taxon>
        <taxon>Sar</taxon>
        <taxon>Stramenopiles</taxon>
        <taxon>Ochrophyta</taxon>
        <taxon>Bacillariophyta</taxon>
        <taxon>Bacillariophyceae</taxon>
        <taxon>Bacillariophycidae</taxon>
        <taxon>Bacillariales</taxon>
        <taxon>Bacillariaceae</taxon>
        <taxon>Fragilariopsis</taxon>
    </lineage>
</organism>
<evidence type="ECO:0000256" key="5">
    <source>
        <dbReference type="ARBA" id="ARBA00023284"/>
    </source>
</evidence>
<dbReference type="GO" id="GO:0005737">
    <property type="term" value="C:cytoplasm"/>
    <property type="evidence" value="ECO:0007669"/>
    <property type="project" value="InterPro"/>
</dbReference>
<evidence type="ECO:0000256" key="6">
    <source>
        <dbReference type="SAM" id="MobiDB-lite"/>
    </source>
</evidence>
<evidence type="ECO:0000313" key="7">
    <source>
        <dbReference type="EMBL" id="OEU10560.1"/>
    </source>
</evidence>
<dbReference type="OrthoDB" id="10264121at2759"/>
<dbReference type="EMBL" id="KV784371">
    <property type="protein sequence ID" value="OEU10560.1"/>
    <property type="molecule type" value="Genomic_DNA"/>
</dbReference>
<dbReference type="PANTHER" id="PTHR30111">
    <property type="entry name" value="33 KDA CHAPERONIN"/>
    <property type="match status" value="1"/>
</dbReference>
<reference evidence="7 8" key="1">
    <citation type="submission" date="2016-09" db="EMBL/GenBank/DDBJ databases">
        <title>Extensive genetic diversity and differential bi-allelic expression allows diatom success in the polar Southern Ocean.</title>
        <authorList>
            <consortium name="DOE Joint Genome Institute"/>
            <person name="Mock T."/>
            <person name="Otillar R.P."/>
            <person name="Strauss J."/>
            <person name="Dupont C."/>
            <person name="Frickenhaus S."/>
            <person name="Maumus F."/>
            <person name="Mcmullan M."/>
            <person name="Sanges R."/>
            <person name="Schmutz J."/>
            <person name="Toseland A."/>
            <person name="Valas R."/>
            <person name="Veluchamy A."/>
            <person name="Ward B.J."/>
            <person name="Allen A."/>
            <person name="Barry K."/>
            <person name="Falciatore A."/>
            <person name="Ferrante M."/>
            <person name="Fortunato A.E."/>
            <person name="Gloeckner G."/>
            <person name="Gruber A."/>
            <person name="Hipkin R."/>
            <person name="Janech M."/>
            <person name="Kroth P."/>
            <person name="Leese F."/>
            <person name="Lindquist E."/>
            <person name="Lyon B.R."/>
            <person name="Martin J."/>
            <person name="Mayer C."/>
            <person name="Parker M."/>
            <person name="Quesneville H."/>
            <person name="Raymond J."/>
            <person name="Uhlig C."/>
            <person name="Valentin K.U."/>
            <person name="Worden A.Z."/>
            <person name="Armbrust E.V."/>
            <person name="Bowler C."/>
            <person name="Green B."/>
            <person name="Moulton V."/>
            <person name="Van Oosterhout C."/>
            <person name="Grigoriev I."/>
        </authorList>
    </citation>
    <scope>NUCLEOTIDE SEQUENCE [LARGE SCALE GENOMIC DNA]</scope>
    <source>
        <strain evidence="7 8">CCMP1102</strain>
    </source>
</reference>
<dbReference type="GO" id="GO:0051082">
    <property type="term" value="F:unfolded protein binding"/>
    <property type="evidence" value="ECO:0007669"/>
    <property type="project" value="InterPro"/>
</dbReference>
<sequence length="380" mass="40883">MVQFLLVRGFSSTLSSSLGRRCRSSYSAGFTRLASKDGTSNESDSSKAKEKVAEYKQSSVSTTSIEDYANPSNRNDQVFSALSEDGSVKITACTARNIVNDLMIMHTMTAVPADAIGRTVVCALMMSNGMQEEQTCQITFNADGPLRGVVAISDGVGNVRGYVGSPMLGDIELPEALGQGMVQVVKNHPDWSNPYNGITSIRHGDIDRDIGAYLAESEQRSCALAAATSINGILCTAAGGYLIEQLPNATPETLARVEKNLATLVEKDGSDKLPANLLLNGVTPLEIAETILDGLGMVPLQQISPKFQCSCSSDRLIRALRLIPRKEVDEILEEEGKIEARCDFCSKTYALGPDEIRKELDNATGDPSLDADFEGKNEKK</sequence>
<name>A0A1E7EWZ2_9STRA</name>
<dbReference type="Gene3D" id="3.55.30.10">
    <property type="entry name" value="Hsp33 domain"/>
    <property type="match status" value="1"/>
</dbReference>
<dbReference type="KEGG" id="fcy:FRACYDRAFT_193642"/>
<dbReference type="InterPro" id="IPR016153">
    <property type="entry name" value="Heat_shock_Hsp33_N"/>
</dbReference>
<keyword evidence="1" id="KW-0963">Cytoplasm</keyword>
<dbReference type="AlphaFoldDB" id="A0A1E7EWZ2"/>
<dbReference type="Pfam" id="PF01430">
    <property type="entry name" value="HSP33"/>
    <property type="match status" value="1"/>
</dbReference>
<keyword evidence="5" id="KW-0676">Redox-active center</keyword>
<dbReference type="SUPFAM" id="SSF64397">
    <property type="entry name" value="Hsp33 domain"/>
    <property type="match status" value="1"/>
</dbReference>
<evidence type="ECO:0000313" key="8">
    <source>
        <dbReference type="Proteomes" id="UP000095751"/>
    </source>
</evidence>
<evidence type="ECO:0000256" key="1">
    <source>
        <dbReference type="ARBA" id="ARBA00022490"/>
    </source>
</evidence>